<protein>
    <submittedName>
        <fullName evidence="1">Uncharacterized protein</fullName>
    </submittedName>
</protein>
<reference evidence="1 2" key="1">
    <citation type="submission" date="2020-04" db="EMBL/GenBank/DDBJ databases">
        <title>Thermobifida alba genome sequencing and assembly.</title>
        <authorList>
            <person name="Luzics S."/>
            <person name="Horvath B."/>
            <person name="Nagy I."/>
            <person name="Toth A."/>
            <person name="Nagy I."/>
            <person name="Kukolya J."/>
        </authorList>
    </citation>
    <scope>NUCLEOTIDE SEQUENCE [LARGE SCALE GENOMIC DNA]</scope>
    <source>
        <strain evidence="1 2">DSM 43795</strain>
    </source>
</reference>
<dbReference type="EMBL" id="CP051627">
    <property type="protein sequence ID" value="UPT22542.1"/>
    <property type="molecule type" value="Genomic_DNA"/>
</dbReference>
<evidence type="ECO:0000313" key="2">
    <source>
        <dbReference type="Proteomes" id="UP000832041"/>
    </source>
</evidence>
<proteinExistence type="predicted"/>
<keyword evidence="2" id="KW-1185">Reference proteome</keyword>
<gene>
    <name evidence="1" type="ORF">FOF52_17590</name>
</gene>
<evidence type="ECO:0000313" key="1">
    <source>
        <dbReference type="EMBL" id="UPT22542.1"/>
    </source>
</evidence>
<organism evidence="1 2">
    <name type="scientific">Thermobifida alba</name>
    <name type="common">Thermomonospora alba</name>
    <dbReference type="NCBI Taxonomy" id="53522"/>
    <lineage>
        <taxon>Bacteria</taxon>
        <taxon>Bacillati</taxon>
        <taxon>Actinomycetota</taxon>
        <taxon>Actinomycetes</taxon>
        <taxon>Streptosporangiales</taxon>
        <taxon>Nocardiopsidaceae</taxon>
        <taxon>Thermobifida</taxon>
    </lineage>
</organism>
<sequence>MSGTQSGFSSASELMRNVLLLLEGGVSGAGASRAEGAMEWMADLGRLFREAPPGNGELREFRNRLTDLLGREPNLTGLRRYLHQCSLYAQRGRLDGFESACWMRTGLEVLKEECVAWERPSSAGIREELAELEEIDGMIERVADEAPPVAEEDVPGWVPESHWWWRAPEQQGMSREERERRLYYEAYDLLDEWAEKH</sequence>
<accession>A0ABY4L4D8</accession>
<name>A0ABY4L4D8_THEAE</name>
<dbReference type="Proteomes" id="UP000832041">
    <property type="component" value="Chromosome"/>
</dbReference>
<dbReference type="RefSeq" id="WP_248591036.1">
    <property type="nucleotide sequence ID" value="NZ_BAABEB010000022.1"/>
</dbReference>